<gene>
    <name evidence="2" type="ORF">HJG63_008055</name>
</gene>
<sequence>MVAEVVSPGGQAWEQTAPSSNLTHRRQLQNPLSSQGQYFVCFCVSRRPPGPGRGSCSSDLWAVPSPASVEVEGAGRSVLGGWTFGAGASAHLGCPPCGLASVLGQTPEEGAGGGSGSAAGPGPRSSVPHPGTPSPLAASTSLFRFFTSKRSVWMEYAPGGRCSRLTSTKARKVANLLVRRQKLDVRSLISST</sequence>
<protein>
    <submittedName>
        <fullName evidence="2">Uncharacterized protein</fullName>
    </submittedName>
</protein>
<evidence type="ECO:0000313" key="3">
    <source>
        <dbReference type="Proteomes" id="UP000593571"/>
    </source>
</evidence>
<reference evidence="2 3" key="1">
    <citation type="journal article" date="2020" name="Nature">
        <title>Six reference-quality genomes reveal evolution of bat adaptations.</title>
        <authorList>
            <person name="Jebb D."/>
            <person name="Huang Z."/>
            <person name="Pippel M."/>
            <person name="Hughes G.M."/>
            <person name="Lavrichenko K."/>
            <person name="Devanna P."/>
            <person name="Winkler S."/>
            <person name="Jermiin L.S."/>
            <person name="Skirmuntt E.C."/>
            <person name="Katzourakis A."/>
            <person name="Burkitt-Gray L."/>
            <person name="Ray D.A."/>
            <person name="Sullivan K.A.M."/>
            <person name="Roscito J.G."/>
            <person name="Kirilenko B.M."/>
            <person name="Davalos L.M."/>
            <person name="Corthals A.P."/>
            <person name="Power M.L."/>
            <person name="Jones G."/>
            <person name="Ransome R.D."/>
            <person name="Dechmann D.K.N."/>
            <person name="Locatelli A.G."/>
            <person name="Puechmaille S.J."/>
            <person name="Fedrigo O."/>
            <person name="Jarvis E.D."/>
            <person name="Hiller M."/>
            <person name="Vernes S.C."/>
            <person name="Myers E.W."/>
            <person name="Teeling E.C."/>
        </authorList>
    </citation>
    <scope>NUCLEOTIDE SEQUENCE [LARGE SCALE GENOMIC DNA]</scope>
    <source>
        <strain evidence="2">MRouAeg1</strain>
        <tissue evidence="2">Muscle</tissue>
    </source>
</reference>
<dbReference type="EMBL" id="JACASE010000001">
    <property type="protein sequence ID" value="KAF6506269.1"/>
    <property type="molecule type" value="Genomic_DNA"/>
</dbReference>
<keyword evidence="3" id="KW-1185">Reference proteome</keyword>
<evidence type="ECO:0000256" key="1">
    <source>
        <dbReference type="SAM" id="MobiDB-lite"/>
    </source>
</evidence>
<name>A0A7J8KBR1_ROUAE</name>
<organism evidence="2 3">
    <name type="scientific">Rousettus aegyptiacus</name>
    <name type="common">Egyptian fruit bat</name>
    <name type="synonym">Pteropus aegyptiacus</name>
    <dbReference type="NCBI Taxonomy" id="9407"/>
    <lineage>
        <taxon>Eukaryota</taxon>
        <taxon>Metazoa</taxon>
        <taxon>Chordata</taxon>
        <taxon>Craniata</taxon>
        <taxon>Vertebrata</taxon>
        <taxon>Euteleostomi</taxon>
        <taxon>Mammalia</taxon>
        <taxon>Eutheria</taxon>
        <taxon>Laurasiatheria</taxon>
        <taxon>Chiroptera</taxon>
        <taxon>Yinpterochiroptera</taxon>
        <taxon>Pteropodoidea</taxon>
        <taxon>Pteropodidae</taxon>
        <taxon>Rousettinae</taxon>
        <taxon>Rousettus</taxon>
    </lineage>
</organism>
<dbReference type="Proteomes" id="UP000593571">
    <property type="component" value="Unassembled WGS sequence"/>
</dbReference>
<feature type="region of interest" description="Disordered" evidence="1">
    <location>
        <begin position="1"/>
        <end position="21"/>
    </location>
</feature>
<feature type="compositionally biased region" description="Gly residues" evidence="1">
    <location>
        <begin position="110"/>
        <end position="119"/>
    </location>
</feature>
<evidence type="ECO:0000313" key="2">
    <source>
        <dbReference type="EMBL" id="KAF6506269.1"/>
    </source>
</evidence>
<feature type="region of interest" description="Disordered" evidence="1">
    <location>
        <begin position="105"/>
        <end position="133"/>
    </location>
</feature>
<dbReference type="AlphaFoldDB" id="A0A7J8KBR1"/>
<accession>A0A7J8KBR1</accession>
<proteinExistence type="predicted"/>
<comment type="caution">
    <text evidence="2">The sequence shown here is derived from an EMBL/GenBank/DDBJ whole genome shotgun (WGS) entry which is preliminary data.</text>
</comment>